<keyword evidence="3" id="KW-1185">Reference proteome</keyword>
<evidence type="ECO:0000313" key="3">
    <source>
        <dbReference type="Proteomes" id="UP001610432"/>
    </source>
</evidence>
<proteinExistence type="predicted"/>
<name>A0ABR4L8Y6_9EURO</name>
<organism evidence="2 3">
    <name type="scientific">Aspergillus lucknowensis</name>
    <dbReference type="NCBI Taxonomy" id="176173"/>
    <lineage>
        <taxon>Eukaryota</taxon>
        <taxon>Fungi</taxon>
        <taxon>Dikarya</taxon>
        <taxon>Ascomycota</taxon>
        <taxon>Pezizomycotina</taxon>
        <taxon>Eurotiomycetes</taxon>
        <taxon>Eurotiomycetidae</taxon>
        <taxon>Eurotiales</taxon>
        <taxon>Aspergillaceae</taxon>
        <taxon>Aspergillus</taxon>
        <taxon>Aspergillus subgen. Nidulantes</taxon>
    </lineage>
</organism>
<evidence type="ECO:0000256" key="1">
    <source>
        <dbReference type="SAM" id="MobiDB-lite"/>
    </source>
</evidence>
<sequence length="97" mass="10312">MYLARTVVEGEGESADSGSFTLTRDHEIEPNQGQNEQPSIEASSSTGGFLWEVNIGSNSVNRDNISPGWTAEAFLKIANSVTFGAGAKFGQGDNEND</sequence>
<accession>A0ABR4L8Y6</accession>
<feature type="compositionally biased region" description="Polar residues" evidence="1">
    <location>
        <begin position="31"/>
        <end position="45"/>
    </location>
</feature>
<feature type="region of interest" description="Disordered" evidence="1">
    <location>
        <begin position="1"/>
        <end position="45"/>
    </location>
</feature>
<reference evidence="2 3" key="1">
    <citation type="submission" date="2024-07" db="EMBL/GenBank/DDBJ databases">
        <title>Section-level genome sequencing and comparative genomics of Aspergillus sections Usti and Cavernicolus.</title>
        <authorList>
            <consortium name="Lawrence Berkeley National Laboratory"/>
            <person name="Nybo J.L."/>
            <person name="Vesth T.C."/>
            <person name="Theobald S."/>
            <person name="Frisvad J.C."/>
            <person name="Larsen T.O."/>
            <person name="Kjaerboelling I."/>
            <person name="Rothschild-Mancinelli K."/>
            <person name="Lyhne E.K."/>
            <person name="Kogle M.E."/>
            <person name="Barry K."/>
            <person name="Clum A."/>
            <person name="Na H."/>
            <person name="Ledsgaard L."/>
            <person name="Lin J."/>
            <person name="Lipzen A."/>
            <person name="Kuo A."/>
            <person name="Riley R."/>
            <person name="Mondo S."/>
            <person name="Labutti K."/>
            <person name="Haridas S."/>
            <person name="Pangalinan J."/>
            <person name="Salamov A.A."/>
            <person name="Simmons B.A."/>
            <person name="Magnuson J.K."/>
            <person name="Chen J."/>
            <person name="Drula E."/>
            <person name="Henrissat B."/>
            <person name="Wiebenga A."/>
            <person name="Lubbers R.J."/>
            <person name="Gomes A.C."/>
            <person name="Macurrencykelacurrency M.R."/>
            <person name="Stajich J."/>
            <person name="Grigoriev I.V."/>
            <person name="Mortensen U.H."/>
            <person name="De Vries R.P."/>
            <person name="Baker S.E."/>
            <person name="Andersen M.R."/>
        </authorList>
    </citation>
    <scope>NUCLEOTIDE SEQUENCE [LARGE SCALE GENOMIC DNA]</scope>
    <source>
        <strain evidence="2 3">CBS 449.75</strain>
    </source>
</reference>
<comment type="caution">
    <text evidence="2">The sequence shown here is derived from an EMBL/GenBank/DDBJ whole genome shotgun (WGS) entry which is preliminary data.</text>
</comment>
<dbReference type="Proteomes" id="UP001610432">
    <property type="component" value="Unassembled WGS sequence"/>
</dbReference>
<dbReference type="RefSeq" id="XP_070880887.1">
    <property type="nucleotide sequence ID" value="XM_071034016.1"/>
</dbReference>
<evidence type="ECO:0000313" key="2">
    <source>
        <dbReference type="EMBL" id="KAL2860993.1"/>
    </source>
</evidence>
<gene>
    <name evidence="2" type="ORF">BJX67DRAFT_386151</name>
</gene>
<dbReference type="EMBL" id="JBFXLQ010000078">
    <property type="protein sequence ID" value="KAL2860993.1"/>
    <property type="molecule type" value="Genomic_DNA"/>
</dbReference>
<protein>
    <submittedName>
        <fullName evidence="2">Uncharacterized protein</fullName>
    </submittedName>
</protein>
<dbReference type="GeneID" id="98149088"/>